<name>A0A194XLE2_MOLSC</name>
<feature type="compositionally biased region" description="Basic and acidic residues" evidence="1">
    <location>
        <begin position="118"/>
        <end position="128"/>
    </location>
</feature>
<accession>A0A194XLE2</accession>
<reference evidence="2 3" key="1">
    <citation type="submission" date="2015-10" db="EMBL/GenBank/DDBJ databases">
        <title>Full genome of DAOMC 229536 Phialocephala scopiformis, a fungal endophyte of spruce producing the potent anti-insectan compound rugulosin.</title>
        <authorList>
            <consortium name="DOE Joint Genome Institute"/>
            <person name="Walker A.K."/>
            <person name="Frasz S.L."/>
            <person name="Seifert K.A."/>
            <person name="Miller J.D."/>
            <person name="Mondo S.J."/>
            <person name="Labutti K."/>
            <person name="Lipzen A."/>
            <person name="Dockter R."/>
            <person name="Kennedy M."/>
            <person name="Grigoriev I.V."/>
            <person name="Spatafora J.W."/>
        </authorList>
    </citation>
    <scope>NUCLEOTIDE SEQUENCE [LARGE SCALE GENOMIC DNA]</scope>
    <source>
        <strain evidence="2 3">CBS 120377</strain>
    </source>
</reference>
<dbReference type="AlphaFoldDB" id="A0A194XLE2"/>
<dbReference type="Proteomes" id="UP000070700">
    <property type="component" value="Unassembled WGS sequence"/>
</dbReference>
<dbReference type="InParanoid" id="A0A194XLE2"/>
<dbReference type="GeneID" id="28829142"/>
<dbReference type="EMBL" id="KQ947408">
    <property type="protein sequence ID" value="KUJ21060.1"/>
    <property type="molecule type" value="Genomic_DNA"/>
</dbReference>
<evidence type="ECO:0000313" key="3">
    <source>
        <dbReference type="Proteomes" id="UP000070700"/>
    </source>
</evidence>
<sequence>MSVVGVFGISSCELTNSVEDDAKWIVSYFVDVYSWALTLPELLTLMQNARDYVFSDHVAESLQPSLKYVKGFFAITEESECGANPVQWMLAIVRRRSGPKISTPSLATRAKPQIPKPPLDRLAMDRDQASSPAPGAQEEQTQKSSEGSD</sequence>
<feature type="region of interest" description="Disordered" evidence="1">
    <location>
        <begin position="100"/>
        <end position="149"/>
    </location>
</feature>
<feature type="compositionally biased region" description="Polar residues" evidence="1">
    <location>
        <begin position="138"/>
        <end position="149"/>
    </location>
</feature>
<evidence type="ECO:0000256" key="1">
    <source>
        <dbReference type="SAM" id="MobiDB-lite"/>
    </source>
</evidence>
<keyword evidence="3" id="KW-1185">Reference proteome</keyword>
<organism evidence="2 3">
    <name type="scientific">Mollisia scopiformis</name>
    <name type="common">Conifer needle endophyte fungus</name>
    <name type="synonym">Phialocephala scopiformis</name>
    <dbReference type="NCBI Taxonomy" id="149040"/>
    <lineage>
        <taxon>Eukaryota</taxon>
        <taxon>Fungi</taxon>
        <taxon>Dikarya</taxon>
        <taxon>Ascomycota</taxon>
        <taxon>Pezizomycotina</taxon>
        <taxon>Leotiomycetes</taxon>
        <taxon>Helotiales</taxon>
        <taxon>Mollisiaceae</taxon>
        <taxon>Mollisia</taxon>
    </lineage>
</organism>
<proteinExistence type="predicted"/>
<dbReference type="KEGG" id="psco:LY89DRAFT_729861"/>
<evidence type="ECO:0000313" key="2">
    <source>
        <dbReference type="EMBL" id="KUJ21060.1"/>
    </source>
</evidence>
<protein>
    <submittedName>
        <fullName evidence="2">Uncharacterized protein</fullName>
    </submittedName>
</protein>
<dbReference type="RefSeq" id="XP_018075415.1">
    <property type="nucleotide sequence ID" value="XM_018219416.1"/>
</dbReference>
<gene>
    <name evidence="2" type="ORF">LY89DRAFT_729861</name>
</gene>